<proteinExistence type="predicted"/>
<feature type="region of interest" description="Disordered" evidence="1">
    <location>
        <begin position="297"/>
        <end position="320"/>
    </location>
</feature>
<accession>A0A1J6JYU8</accession>
<dbReference type="Pfam" id="PF20167">
    <property type="entry name" value="Transposase_32"/>
    <property type="match status" value="1"/>
</dbReference>
<keyword evidence="4" id="KW-1185">Reference proteome</keyword>
<feature type="region of interest" description="Disordered" evidence="1">
    <location>
        <begin position="1"/>
        <end position="41"/>
    </location>
</feature>
<dbReference type="Proteomes" id="UP000187609">
    <property type="component" value="Unassembled WGS sequence"/>
</dbReference>
<comment type="caution">
    <text evidence="3">The sequence shown here is derived from an EMBL/GenBank/DDBJ whole genome shotgun (WGS) entry which is preliminary data.</text>
</comment>
<dbReference type="EMBL" id="MJEQ01003412">
    <property type="protein sequence ID" value="OIT22930.1"/>
    <property type="molecule type" value="Genomic_DNA"/>
</dbReference>
<name>A0A1J6JYU8_NICAT</name>
<reference evidence="3" key="1">
    <citation type="submission" date="2016-11" db="EMBL/GenBank/DDBJ databases">
        <title>The genome of Nicotiana attenuata.</title>
        <authorList>
            <person name="Xu S."/>
            <person name="Brockmoeller T."/>
            <person name="Gaquerel E."/>
            <person name="Navarro A."/>
            <person name="Kuhl H."/>
            <person name="Gase K."/>
            <person name="Ling Z."/>
            <person name="Zhou W."/>
            <person name="Kreitzer C."/>
            <person name="Stanke M."/>
            <person name="Tang H."/>
            <person name="Lyons E."/>
            <person name="Pandey P."/>
            <person name="Pandey S.P."/>
            <person name="Timmermann B."/>
            <person name="Baldwin I.T."/>
        </authorList>
    </citation>
    <scope>NUCLEOTIDE SEQUENCE [LARGE SCALE GENOMIC DNA]</scope>
    <source>
        <strain evidence="3">UT</strain>
    </source>
</reference>
<dbReference type="InterPro" id="IPR046796">
    <property type="entry name" value="Transposase_32_dom"/>
</dbReference>
<protein>
    <recommendedName>
        <fullName evidence="2">Putative plant transposon protein domain-containing protein</fullName>
    </recommendedName>
</protein>
<dbReference type="Gramene" id="OIT22930">
    <property type="protein sequence ID" value="OIT22930"/>
    <property type="gene ID" value="A4A49_53536"/>
</dbReference>
<feature type="domain" description="Putative plant transposon protein" evidence="2">
    <location>
        <begin position="111"/>
        <end position="272"/>
    </location>
</feature>
<organism evidence="3 4">
    <name type="scientific">Nicotiana attenuata</name>
    <name type="common">Coyote tobacco</name>
    <dbReference type="NCBI Taxonomy" id="49451"/>
    <lineage>
        <taxon>Eukaryota</taxon>
        <taxon>Viridiplantae</taxon>
        <taxon>Streptophyta</taxon>
        <taxon>Embryophyta</taxon>
        <taxon>Tracheophyta</taxon>
        <taxon>Spermatophyta</taxon>
        <taxon>Magnoliopsida</taxon>
        <taxon>eudicotyledons</taxon>
        <taxon>Gunneridae</taxon>
        <taxon>Pentapetalae</taxon>
        <taxon>asterids</taxon>
        <taxon>lamiids</taxon>
        <taxon>Solanales</taxon>
        <taxon>Solanaceae</taxon>
        <taxon>Nicotianoideae</taxon>
        <taxon>Nicotianeae</taxon>
        <taxon>Nicotiana</taxon>
    </lineage>
</organism>
<evidence type="ECO:0000313" key="4">
    <source>
        <dbReference type="Proteomes" id="UP000187609"/>
    </source>
</evidence>
<gene>
    <name evidence="3" type="ORF">A4A49_53536</name>
</gene>
<evidence type="ECO:0000259" key="2">
    <source>
        <dbReference type="Pfam" id="PF20167"/>
    </source>
</evidence>
<dbReference type="AlphaFoldDB" id="A0A1J6JYU8"/>
<evidence type="ECO:0000256" key="1">
    <source>
        <dbReference type="SAM" id="MobiDB-lite"/>
    </source>
</evidence>
<sequence length="344" mass="39183">MPPRNDTGKGKATSTDQAKAKSTSAPPPKKRKGGEAASSMNGCQAVAAVDTMRPQPPGQREFGINSIPPHMRDWYKHCRPKHIHPEGAIQERSVKAKYPAIWKGIQDLGLSYVFKNTGDINLNLVREFYVWFDPLDTEELVPIRGRLIDFSAKAICDFLGAPNVPMEPLEQFISRPTYRELRHTLCGVDSIDAWFRYKETNRHKRFPKKKTKAEAEVWLKLNNARLLPCNNDTLVSRVRTCVIYFLMTGQRVHVGHLIPHQMASVRTTHPTNRHLYGMMDLQLRIGGRPATFEERTELPADEDVNTPEQSDAEPIQSDGEEMVMMKMTNMMKSGERQRMTMLLN</sequence>
<evidence type="ECO:0000313" key="3">
    <source>
        <dbReference type="EMBL" id="OIT22930.1"/>
    </source>
</evidence>